<name>G2YEN8_BOTF4</name>
<gene>
    <name evidence="1" type="ORF">BofuT4_uP091950.1</name>
</gene>
<reference evidence="2" key="1">
    <citation type="journal article" date="2011" name="PLoS Genet.">
        <title>Genomic analysis of the necrotrophic fungal pathogens Sclerotinia sclerotiorum and Botrytis cinerea.</title>
        <authorList>
            <person name="Amselem J."/>
            <person name="Cuomo C.A."/>
            <person name="van Kan J.A."/>
            <person name="Viaud M."/>
            <person name="Benito E.P."/>
            <person name="Couloux A."/>
            <person name="Coutinho P.M."/>
            <person name="de Vries R.P."/>
            <person name="Dyer P.S."/>
            <person name="Fillinger S."/>
            <person name="Fournier E."/>
            <person name="Gout L."/>
            <person name="Hahn M."/>
            <person name="Kohn L."/>
            <person name="Lapalu N."/>
            <person name="Plummer K.M."/>
            <person name="Pradier J.M."/>
            <person name="Quevillon E."/>
            <person name="Sharon A."/>
            <person name="Simon A."/>
            <person name="ten Have A."/>
            <person name="Tudzynski B."/>
            <person name="Tudzynski P."/>
            <person name="Wincker P."/>
            <person name="Andrew M."/>
            <person name="Anthouard V."/>
            <person name="Beever R.E."/>
            <person name="Beffa R."/>
            <person name="Benoit I."/>
            <person name="Bouzid O."/>
            <person name="Brault B."/>
            <person name="Chen Z."/>
            <person name="Choquer M."/>
            <person name="Collemare J."/>
            <person name="Cotton P."/>
            <person name="Danchin E.G."/>
            <person name="Da Silva C."/>
            <person name="Gautier A."/>
            <person name="Giraud C."/>
            <person name="Giraud T."/>
            <person name="Gonzalez C."/>
            <person name="Grossetete S."/>
            <person name="Guldener U."/>
            <person name="Henrissat B."/>
            <person name="Howlett B.J."/>
            <person name="Kodira C."/>
            <person name="Kretschmer M."/>
            <person name="Lappartient A."/>
            <person name="Leroch M."/>
            <person name="Levis C."/>
            <person name="Mauceli E."/>
            <person name="Neuveglise C."/>
            <person name="Oeser B."/>
            <person name="Pearson M."/>
            <person name="Poulain J."/>
            <person name="Poussereau N."/>
            <person name="Quesneville H."/>
            <person name="Rascle C."/>
            <person name="Schumacher J."/>
            <person name="Segurens B."/>
            <person name="Sexton A."/>
            <person name="Silva E."/>
            <person name="Sirven C."/>
            <person name="Soanes D.M."/>
            <person name="Talbot N.J."/>
            <person name="Templeton M."/>
            <person name="Yandava C."/>
            <person name="Yarden O."/>
            <person name="Zeng Q."/>
            <person name="Rollins J.A."/>
            <person name="Lebrun M.H."/>
            <person name="Dickman M."/>
        </authorList>
    </citation>
    <scope>NUCLEOTIDE SEQUENCE [LARGE SCALE GENOMIC DNA]</scope>
    <source>
        <strain evidence="2">T4</strain>
    </source>
</reference>
<accession>G2YEN8</accession>
<dbReference type="Proteomes" id="UP000008177">
    <property type="component" value="Unplaced contigs"/>
</dbReference>
<dbReference type="AlphaFoldDB" id="G2YEN8"/>
<protein>
    <submittedName>
        <fullName evidence="1">Uncharacterized protein</fullName>
    </submittedName>
</protein>
<proteinExistence type="predicted"/>
<dbReference type="EMBL" id="FQ790324">
    <property type="protein sequence ID" value="CCD50236.1"/>
    <property type="molecule type" value="Genomic_DNA"/>
</dbReference>
<evidence type="ECO:0000313" key="2">
    <source>
        <dbReference type="Proteomes" id="UP000008177"/>
    </source>
</evidence>
<dbReference type="HOGENOM" id="CLU_2558044_0_0_1"/>
<sequence length="82" mass="9348">MPGYRTTVKDGRNIFYRLTLFRGFMLLPLPIRETIYEHAVDHAGFLSLVATNEVSITPLENSLPKVNPVSKYDGIPTIWNKL</sequence>
<dbReference type="InParanoid" id="G2YEN8"/>
<evidence type="ECO:0000313" key="1">
    <source>
        <dbReference type="EMBL" id="CCD50236.1"/>
    </source>
</evidence>
<organism evidence="1 2">
    <name type="scientific">Botryotinia fuckeliana (strain T4)</name>
    <name type="common">Noble rot fungus</name>
    <name type="synonym">Botrytis cinerea</name>
    <dbReference type="NCBI Taxonomy" id="999810"/>
    <lineage>
        <taxon>Eukaryota</taxon>
        <taxon>Fungi</taxon>
        <taxon>Dikarya</taxon>
        <taxon>Ascomycota</taxon>
        <taxon>Pezizomycotina</taxon>
        <taxon>Leotiomycetes</taxon>
        <taxon>Helotiales</taxon>
        <taxon>Sclerotiniaceae</taxon>
        <taxon>Botrytis</taxon>
    </lineage>
</organism>